<proteinExistence type="predicted"/>
<evidence type="ECO:0000256" key="1">
    <source>
        <dbReference type="SAM" id="Phobius"/>
    </source>
</evidence>
<keyword evidence="1" id="KW-0812">Transmembrane</keyword>
<dbReference type="OrthoDB" id="581705at2"/>
<dbReference type="RefSeq" id="WP_108693003.1">
    <property type="nucleotide sequence ID" value="NZ_QCYH01000009.1"/>
</dbReference>
<keyword evidence="3" id="KW-1185">Reference proteome</keyword>
<evidence type="ECO:0000313" key="2">
    <source>
        <dbReference type="EMBL" id="PVA09384.1"/>
    </source>
</evidence>
<evidence type="ECO:0000313" key="3">
    <source>
        <dbReference type="Proteomes" id="UP000244446"/>
    </source>
</evidence>
<keyword evidence="1" id="KW-0472">Membrane</keyword>
<feature type="transmembrane region" description="Helical" evidence="1">
    <location>
        <begin position="163"/>
        <end position="183"/>
    </location>
</feature>
<gene>
    <name evidence="2" type="ORF">DC366_14715</name>
</gene>
<dbReference type="Proteomes" id="UP000244446">
    <property type="component" value="Unassembled WGS sequence"/>
</dbReference>
<dbReference type="Pfam" id="PF06197">
    <property type="entry name" value="DUF998"/>
    <property type="match status" value="1"/>
</dbReference>
<feature type="transmembrane region" description="Helical" evidence="1">
    <location>
        <begin position="130"/>
        <end position="151"/>
    </location>
</feature>
<comment type="caution">
    <text evidence="2">The sequence shown here is derived from an EMBL/GenBank/DDBJ whole genome shotgun (WGS) entry which is preliminary data.</text>
</comment>
<dbReference type="AlphaFoldDB" id="A0A2T7G4N9"/>
<feature type="transmembrane region" description="Helical" evidence="1">
    <location>
        <begin position="72"/>
        <end position="89"/>
    </location>
</feature>
<feature type="transmembrane region" description="Helical" evidence="1">
    <location>
        <begin position="101"/>
        <end position="118"/>
    </location>
</feature>
<feature type="transmembrane region" description="Helical" evidence="1">
    <location>
        <begin position="25"/>
        <end position="52"/>
    </location>
</feature>
<accession>A0A2T7G4N9</accession>
<keyword evidence="1" id="KW-1133">Transmembrane helix</keyword>
<protein>
    <submittedName>
        <fullName evidence="2">DUF998 domain-containing protein</fullName>
    </submittedName>
</protein>
<feature type="transmembrane region" description="Helical" evidence="1">
    <location>
        <begin position="195"/>
        <end position="212"/>
    </location>
</feature>
<organism evidence="2 3">
    <name type="scientific">Pelagivirga sediminicola</name>
    <dbReference type="NCBI Taxonomy" id="2170575"/>
    <lineage>
        <taxon>Bacteria</taxon>
        <taxon>Pseudomonadati</taxon>
        <taxon>Pseudomonadota</taxon>
        <taxon>Alphaproteobacteria</taxon>
        <taxon>Rhodobacterales</taxon>
        <taxon>Paracoccaceae</taxon>
        <taxon>Pelagivirga</taxon>
    </lineage>
</organism>
<name>A0A2T7G4N9_9RHOB</name>
<sequence>MPDETHARPANGNAGAPRTYRERPWLLIAFGGIGVAGCAALIVGTLIAQIVVPDHDWIADTISDLAAGRWEIIMDVALYGFAAGLLATARAASHAHMGKGGWSVGVASLASLVTIIGARNEYGDSDRDGVVIHMYLVYAMGAFFLLTCAVMQSGLRASGHGTAGWTLIALGAAWAVMCPVFLLSATSVDGLLERILGVIACGIVLVPSVVFIQRGLACVKEL</sequence>
<reference evidence="2 3" key="1">
    <citation type="submission" date="2018-04" db="EMBL/GenBank/DDBJ databases">
        <title>Pelagivirga bohaiensis gen. nov., sp. nov., a bacterium isolated from the Bohai Sea.</title>
        <authorList>
            <person name="Ji X."/>
        </authorList>
    </citation>
    <scope>NUCLEOTIDE SEQUENCE [LARGE SCALE GENOMIC DNA]</scope>
    <source>
        <strain evidence="2 3">BH-SD19</strain>
    </source>
</reference>
<dbReference type="InterPro" id="IPR009339">
    <property type="entry name" value="DUF998"/>
</dbReference>
<dbReference type="EMBL" id="QCYH01000009">
    <property type="protein sequence ID" value="PVA09384.1"/>
    <property type="molecule type" value="Genomic_DNA"/>
</dbReference>